<organism evidence="1 2">
    <name type="scientific">Paramuricea clavata</name>
    <name type="common">Red gorgonian</name>
    <name type="synonym">Violescent sea-whip</name>
    <dbReference type="NCBI Taxonomy" id="317549"/>
    <lineage>
        <taxon>Eukaryota</taxon>
        <taxon>Metazoa</taxon>
        <taxon>Cnidaria</taxon>
        <taxon>Anthozoa</taxon>
        <taxon>Octocorallia</taxon>
        <taxon>Malacalcyonacea</taxon>
        <taxon>Plexauridae</taxon>
        <taxon>Paramuricea</taxon>
    </lineage>
</organism>
<accession>A0A7D9EFD6</accession>
<proteinExistence type="predicted"/>
<reference evidence="1" key="1">
    <citation type="submission" date="2020-04" db="EMBL/GenBank/DDBJ databases">
        <authorList>
            <person name="Alioto T."/>
            <person name="Alioto T."/>
            <person name="Gomez Garrido J."/>
        </authorList>
    </citation>
    <scope>NUCLEOTIDE SEQUENCE</scope>
    <source>
        <strain evidence="1">A484AB</strain>
    </source>
</reference>
<dbReference type="Proteomes" id="UP001152795">
    <property type="component" value="Unassembled WGS sequence"/>
</dbReference>
<name>A0A7D9EFD6_PARCT</name>
<keyword evidence="2" id="KW-1185">Reference proteome</keyword>
<evidence type="ECO:0000313" key="1">
    <source>
        <dbReference type="EMBL" id="CAB4006852.1"/>
    </source>
</evidence>
<dbReference type="AlphaFoldDB" id="A0A7D9EFD6"/>
<gene>
    <name evidence="1" type="ORF">PACLA_8A014983</name>
</gene>
<protein>
    <submittedName>
        <fullName evidence="1">Uncharacterized protein</fullName>
    </submittedName>
</protein>
<sequence length="225" mass="25913">MAERLEFDIFTGKFRVRRDSHNQENSMFVTNMARDGFGAHFVTPHEKDKLEIHPTSYYEEKVLVETIHISCQSDTYKPGCNYGGVIIYQYDSKSEWRTANNTHCKSGYIVIQDTDSENVKKWMSKEPGVVHGAVYRNAFGESVKKANVVGEGFAIRKGKFAMCSGVFNNPQGSAFHDDRREMHELSEHCVRKVVEHWKTAGTLSASWFGRQRNFEVRKLLKDFKD</sequence>
<comment type="caution">
    <text evidence="1">The sequence shown here is derived from an EMBL/GenBank/DDBJ whole genome shotgun (WGS) entry which is preliminary data.</text>
</comment>
<dbReference type="OrthoDB" id="5963582at2759"/>
<evidence type="ECO:0000313" key="2">
    <source>
        <dbReference type="Proteomes" id="UP001152795"/>
    </source>
</evidence>
<dbReference type="EMBL" id="CACRXK020005624">
    <property type="protein sequence ID" value="CAB4006852.1"/>
    <property type="molecule type" value="Genomic_DNA"/>
</dbReference>